<dbReference type="Pfam" id="PF13202">
    <property type="entry name" value="EF-hand_5"/>
    <property type="match status" value="3"/>
</dbReference>
<dbReference type="GO" id="GO:0005509">
    <property type="term" value="F:calcium ion binding"/>
    <property type="evidence" value="ECO:0007669"/>
    <property type="project" value="InterPro"/>
</dbReference>
<evidence type="ECO:0000313" key="6">
    <source>
        <dbReference type="EnsemblMetazoa" id="LLOJ008793-PA"/>
    </source>
</evidence>
<keyword evidence="1" id="KW-0479">Metal-binding</keyword>
<dbReference type="PROSITE" id="PS50222">
    <property type="entry name" value="EF_HAND_2"/>
    <property type="match status" value="2"/>
</dbReference>
<proteinExistence type="predicted"/>
<dbReference type="GO" id="GO:0005783">
    <property type="term" value="C:endoplasmic reticulum"/>
    <property type="evidence" value="ECO:0007669"/>
    <property type="project" value="TreeGrafter"/>
</dbReference>
<dbReference type="PROSITE" id="PS00018">
    <property type="entry name" value="EF_HAND_1"/>
    <property type="match status" value="3"/>
</dbReference>
<evidence type="ECO:0000256" key="2">
    <source>
        <dbReference type="ARBA" id="ARBA00022737"/>
    </source>
</evidence>
<evidence type="ECO:0000256" key="1">
    <source>
        <dbReference type="ARBA" id="ARBA00022723"/>
    </source>
</evidence>
<dbReference type="Proteomes" id="UP000092461">
    <property type="component" value="Unassembled WGS sequence"/>
</dbReference>
<keyword evidence="2" id="KW-0677">Repeat</keyword>
<keyword evidence="4" id="KW-0812">Transmembrane</keyword>
<dbReference type="GO" id="GO:0017156">
    <property type="term" value="P:calcium-ion regulated exocytosis"/>
    <property type="evidence" value="ECO:0007669"/>
    <property type="project" value="TreeGrafter"/>
</dbReference>
<keyword evidence="7" id="KW-1185">Reference proteome</keyword>
<dbReference type="Gene3D" id="1.10.238.10">
    <property type="entry name" value="EF-hand"/>
    <property type="match status" value="2"/>
</dbReference>
<reference evidence="6" key="1">
    <citation type="submission" date="2020-05" db="UniProtKB">
        <authorList>
            <consortium name="EnsemblMetazoa"/>
        </authorList>
    </citation>
    <scope>IDENTIFICATION</scope>
    <source>
        <strain evidence="6">Jacobina</strain>
    </source>
</reference>
<dbReference type="EMBL" id="AJWK01029962">
    <property type="status" value="NOT_ANNOTATED_CDS"/>
    <property type="molecule type" value="Genomic_DNA"/>
</dbReference>
<keyword evidence="4" id="KW-0472">Membrane</keyword>
<dbReference type="InterPro" id="IPR011992">
    <property type="entry name" value="EF-hand-dom_pair"/>
</dbReference>
<evidence type="ECO:0000256" key="3">
    <source>
        <dbReference type="ARBA" id="ARBA00022837"/>
    </source>
</evidence>
<dbReference type="SMART" id="SM00054">
    <property type="entry name" value="EFh"/>
    <property type="match status" value="3"/>
</dbReference>
<organism evidence="6 7">
    <name type="scientific">Lutzomyia longipalpis</name>
    <name type="common">Sand fly</name>
    <dbReference type="NCBI Taxonomy" id="7200"/>
    <lineage>
        <taxon>Eukaryota</taxon>
        <taxon>Metazoa</taxon>
        <taxon>Ecdysozoa</taxon>
        <taxon>Arthropoda</taxon>
        <taxon>Hexapoda</taxon>
        <taxon>Insecta</taxon>
        <taxon>Pterygota</taxon>
        <taxon>Neoptera</taxon>
        <taxon>Endopterygota</taxon>
        <taxon>Diptera</taxon>
        <taxon>Nematocera</taxon>
        <taxon>Psychodoidea</taxon>
        <taxon>Psychodidae</taxon>
        <taxon>Lutzomyia</taxon>
        <taxon>Lutzomyia</taxon>
    </lineage>
</organism>
<feature type="transmembrane region" description="Helical" evidence="4">
    <location>
        <begin position="15"/>
        <end position="37"/>
    </location>
</feature>
<dbReference type="InterPro" id="IPR018247">
    <property type="entry name" value="EF_Hand_1_Ca_BS"/>
</dbReference>
<dbReference type="VEuPathDB" id="VectorBase:LLONM1_007988"/>
<evidence type="ECO:0000313" key="7">
    <source>
        <dbReference type="Proteomes" id="UP000092461"/>
    </source>
</evidence>
<name>A0A1B0CV08_LUTLO</name>
<protein>
    <recommendedName>
        <fullName evidence="5">EF-hand domain-containing protein</fullName>
    </recommendedName>
</protein>
<keyword evidence="4" id="KW-1133">Transmembrane helix</keyword>
<dbReference type="SUPFAM" id="SSF47473">
    <property type="entry name" value="EF-hand"/>
    <property type="match status" value="2"/>
</dbReference>
<dbReference type="PANTHER" id="PTHR10827:SF98">
    <property type="entry name" value="45 KDA CALCIUM-BINDING PROTEIN"/>
    <property type="match status" value="1"/>
</dbReference>
<accession>A0A1B0CV08</accession>
<feature type="domain" description="EF-hand" evidence="5">
    <location>
        <begin position="285"/>
        <end position="320"/>
    </location>
</feature>
<dbReference type="InterPro" id="IPR002048">
    <property type="entry name" value="EF_hand_dom"/>
</dbReference>
<dbReference type="PANTHER" id="PTHR10827">
    <property type="entry name" value="RETICULOCALBIN"/>
    <property type="match status" value="1"/>
</dbReference>
<dbReference type="EnsemblMetazoa" id="LLOJ008793-RA">
    <property type="protein sequence ID" value="LLOJ008793-PA"/>
    <property type="gene ID" value="LLOJ008793"/>
</dbReference>
<dbReference type="AlphaFoldDB" id="A0A1B0CV08"/>
<evidence type="ECO:0000259" key="5">
    <source>
        <dbReference type="PROSITE" id="PS50222"/>
    </source>
</evidence>
<keyword evidence="3" id="KW-0106">Calcium</keyword>
<evidence type="ECO:0000256" key="4">
    <source>
        <dbReference type="SAM" id="Phobius"/>
    </source>
</evidence>
<sequence length="333" mass="37866">MGLVRIVRRCRMPRWSAILVPFLIYAIFIIVVLNFSFPHRKRTEEVTTDYVSTVGKGPETIILASADTDGTNLLRSTFRKTDLDADGLLTIQELAKFINGRVREHIQAAVRANPFAFAEIDLSPRDGLVTWEEYHAHFLKEHGLDEDYIGSHNEQKHVGLNRKTKETIMRDKALWLEAARTDPFSLTLDEFLAFRHPESSAANLLSLVDDLLRQFDLDGDDVLTMEEFSTNPDEEEDAKIANSASHRKTVAEKQEEFRRLIDKNGDGRADRGELLSYIDPRHPRHSLQEAATLFSLADANRDGRLSIEEVLAQASVFLASKMINTAENFHEDF</sequence>
<feature type="domain" description="EF-hand" evidence="5">
    <location>
        <begin position="69"/>
        <end position="104"/>
    </location>
</feature>
<dbReference type="VEuPathDB" id="VectorBase:LLOJ008793"/>